<organism evidence="4 5">
    <name type="scientific">Solimicrobium silvestre</name>
    <dbReference type="NCBI Taxonomy" id="2099400"/>
    <lineage>
        <taxon>Bacteria</taxon>
        <taxon>Pseudomonadati</taxon>
        <taxon>Pseudomonadota</taxon>
        <taxon>Betaproteobacteria</taxon>
        <taxon>Burkholderiales</taxon>
        <taxon>Oxalobacteraceae</taxon>
        <taxon>Solimicrobium</taxon>
    </lineage>
</organism>
<evidence type="ECO:0000256" key="2">
    <source>
        <dbReference type="SAM" id="SignalP"/>
    </source>
</evidence>
<sequence>MKKIVALVIAVLMTAAGSTAYATPTVSVGIGSFSSGPDITFETLSNSTPITNQYSGLGVTFSNFWADTSYGTTFFSDAGNVGADNFAGPGGCCTSSATINFTTDYSMVGFEIVSNGNTTINVLSANNEMDTFNFNARPNSNSGIFVGLENLSGISEISFGPSAENDAFLIDNIRLEGAAPQPGTVPEPGILALLGIGLIGFYFARRKKQAA</sequence>
<dbReference type="RefSeq" id="WP_105531607.1">
    <property type="nucleotide sequence ID" value="NZ_PUGF01000008.1"/>
</dbReference>
<gene>
    <name evidence="4" type="ORF">S2091_1944</name>
</gene>
<name>A0A2S9H010_9BURK</name>
<keyword evidence="1" id="KW-1133">Transmembrane helix</keyword>
<proteinExistence type="predicted"/>
<evidence type="ECO:0000313" key="4">
    <source>
        <dbReference type="EMBL" id="PRC93206.1"/>
    </source>
</evidence>
<evidence type="ECO:0000256" key="1">
    <source>
        <dbReference type="SAM" id="Phobius"/>
    </source>
</evidence>
<keyword evidence="5" id="KW-1185">Reference proteome</keyword>
<keyword evidence="1" id="KW-0472">Membrane</keyword>
<dbReference type="OrthoDB" id="9182185at2"/>
<feature type="domain" description="Ice-binding protein C-terminal" evidence="3">
    <location>
        <begin position="184"/>
        <end position="206"/>
    </location>
</feature>
<evidence type="ECO:0000259" key="3">
    <source>
        <dbReference type="Pfam" id="PF07589"/>
    </source>
</evidence>
<reference evidence="4 5" key="1">
    <citation type="submission" date="2018-02" db="EMBL/GenBank/DDBJ databases">
        <title>Solimicrobium silvestre gen. nov., sp. nov., isolated from alpine forest soil.</title>
        <authorList>
            <person name="Margesin R."/>
            <person name="Albuquerque L."/>
            <person name="Zhang D.-C."/>
            <person name="Froufe H.J.C."/>
            <person name="Severino R."/>
            <person name="Roxo I."/>
            <person name="Egas C."/>
            <person name="Da Costa M.S."/>
        </authorList>
    </citation>
    <scope>NUCLEOTIDE SEQUENCE [LARGE SCALE GENOMIC DNA]</scope>
    <source>
        <strain evidence="4 5">S20-91</strain>
    </source>
</reference>
<dbReference type="AlphaFoldDB" id="A0A2S9H010"/>
<dbReference type="InterPro" id="IPR013424">
    <property type="entry name" value="Ice-binding_C"/>
</dbReference>
<feature type="transmembrane region" description="Helical" evidence="1">
    <location>
        <begin position="188"/>
        <end position="204"/>
    </location>
</feature>
<feature type="signal peptide" evidence="2">
    <location>
        <begin position="1"/>
        <end position="22"/>
    </location>
</feature>
<keyword evidence="2" id="KW-0732">Signal</keyword>
<accession>A0A2S9H010</accession>
<protein>
    <submittedName>
        <fullName evidence="4">PEP-CTERM protein-sorting domain</fullName>
    </submittedName>
</protein>
<keyword evidence="1" id="KW-0812">Transmembrane</keyword>
<comment type="caution">
    <text evidence="4">The sequence shown here is derived from an EMBL/GenBank/DDBJ whole genome shotgun (WGS) entry which is preliminary data.</text>
</comment>
<dbReference type="EMBL" id="PUGF01000008">
    <property type="protein sequence ID" value="PRC93206.1"/>
    <property type="molecule type" value="Genomic_DNA"/>
</dbReference>
<dbReference type="Proteomes" id="UP000237839">
    <property type="component" value="Unassembled WGS sequence"/>
</dbReference>
<feature type="chain" id="PRO_5015598785" evidence="2">
    <location>
        <begin position="23"/>
        <end position="211"/>
    </location>
</feature>
<evidence type="ECO:0000313" key="5">
    <source>
        <dbReference type="Proteomes" id="UP000237839"/>
    </source>
</evidence>
<dbReference type="Pfam" id="PF07589">
    <property type="entry name" value="PEP-CTERM"/>
    <property type="match status" value="1"/>
</dbReference>